<sequence length="295" mass="35472">MNNVTYEKVNLNQNLPAFIRYVGKENFDTAKYSYIPPHWHRSIEITFVTEGKVAGVINGKSINVKSGEFIFVNSGDVHEIEKYPDQPSGAVILILSYEFIKKLYPNIDNIRLDIMKSNFKKDRLREIFLEMKEFCLHPKELDYIKVNSYIYEILYILLSNCIISKERDYTKNYFKYREKQKEILTYISENYKEELTLERISKHFYMSNEYFSRKFREWFGITYKAYLSNFRLHKAYEDIINSEVNIQDIAIFHGFSNVKSFINLFKKKYKMTPLKYRQYLKESKNDIKMGKKEQQ</sequence>
<dbReference type="Proteomes" id="UP000726170">
    <property type="component" value="Unassembled WGS sequence"/>
</dbReference>
<gene>
    <name evidence="3" type="ORF">KQI86_07945</name>
</gene>
<dbReference type="CDD" id="cd02208">
    <property type="entry name" value="cupin_RmlC-like"/>
    <property type="match status" value="1"/>
</dbReference>
<dbReference type="InterPro" id="IPR013096">
    <property type="entry name" value="Cupin_2"/>
</dbReference>
<organism evidence="3 4">
    <name type="scientific">Clostridium mobile</name>
    <dbReference type="NCBI Taxonomy" id="2841512"/>
    <lineage>
        <taxon>Bacteria</taxon>
        <taxon>Bacillati</taxon>
        <taxon>Bacillota</taxon>
        <taxon>Clostridia</taxon>
        <taxon>Eubacteriales</taxon>
        <taxon>Clostridiaceae</taxon>
        <taxon>Clostridium</taxon>
    </lineage>
</organism>
<dbReference type="RefSeq" id="WP_216438745.1">
    <property type="nucleotide sequence ID" value="NZ_JAHLQF010000002.1"/>
</dbReference>
<proteinExistence type="predicted"/>
<dbReference type="PANTHER" id="PTHR43280:SF10">
    <property type="entry name" value="REGULATORY PROTEIN POCR"/>
    <property type="match status" value="1"/>
</dbReference>
<dbReference type="PROSITE" id="PS01124">
    <property type="entry name" value="HTH_ARAC_FAMILY_2"/>
    <property type="match status" value="1"/>
</dbReference>
<evidence type="ECO:0000259" key="2">
    <source>
        <dbReference type="PROSITE" id="PS01124"/>
    </source>
</evidence>
<dbReference type="Pfam" id="PF12833">
    <property type="entry name" value="HTH_18"/>
    <property type="match status" value="1"/>
</dbReference>
<protein>
    <submittedName>
        <fullName evidence="3">AraC family transcriptional regulator</fullName>
    </submittedName>
</protein>
<keyword evidence="4" id="KW-1185">Reference proteome</keyword>
<name>A0ABS6EGE3_9CLOT</name>
<accession>A0ABS6EGE3</accession>
<reference evidence="3 4" key="1">
    <citation type="submission" date="2021-06" db="EMBL/GenBank/DDBJ databases">
        <authorList>
            <person name="Sun Q."/>
            <person name="Li D."/>
        </authorList>
    </citation>
    <scope>NUCLEOTIDE SEQUENCE [LARGE SCALE GENOMIC DNA]</scope>
    <source>
        <strain evidence="3 4">MSJ-11</strain>
    </source>
</reference>
<comment type="caution">
    <text evidence="3">The sequence shown here is derived from an EMBL/GenBank/DDBJ whole genome shotgun (WGS) entry which is preliminary data.</text>
</comment>
<evidence type="ECO:0000313" key="4">
    <source>
        <dbReference type="Proteomes" id="UP000726170"/>
    </source>
</evidence>
<dbReference type="EMBL" id="JAHLQF010000002">
    <property type="protein sequence ID" value="MBU5484259.1"/>
    <property type="molecule type" value="Genomic_DNA"/>
</dbReference>
<dbReference type="PANTHER" id="PTHR43280">
    <property type="entry name" value="ARAC-FAMILY TRANSCRIPTIONAL REGULATOR"/>
    <property type="match status" value="1"/>
</dbReference>
<dbReference type="SMART" id="SM00342">
    <property type="entry name" value="HTH_ARAC"/>
    <property type="match status" value="1"/>
</dbReference>
<dbReference type="InterPro" id="IPR018060">
    <property type="entry name" value="HTH_AraC"/>
</dbReference>
<evidence type="ECO:0000256" key="1">
    <source>
        <dbReference type="ARBA" id="ARBA00023125"/>
    </source>
</evidence>
<dbReference type="Pfam" id="PF07883">
    <property type="entry name" value="Cupin_2"/>
    <property type="match status" value="1"/>
</dbReference>
<keyword evidence="1" id="KW-0238">DNA-binding</keyword>
<evidence type="ECO:0000313" key="3">
    <source>
        <dbReference type="EMBL" id="MBU5484259.1"/>
    </source>
</evidence>
<feature type="domain" description="HTH araC/xylS-type" evidence="2">
    <location>
        <begin position="181"/>
        <end position="279"/>
    </location>
</feature>